<evidence type="ECO:0000313" key="2">
    <source>
        <dbReference type="Proteomes" id="UP000289738"/>
    </source>
</evidence>
<accession>A0A444XBZ4</accession>
<organism evidence="1 2">
    <name type="scientific">Arachis hypogaea</name>
    <name type="common">Peanut</name>
    <dbReference type="NCBI Taxonomy" id="3818"/>
    <lineage>
        <taxon>Eukaryota</taxon>
        <taxon>Viridiplantae</taxon>
        <taxon>Streptophyta</taxon>
        <taxon>Embryophyta</taxon>
        <taxon>Tracheophyta</taxon>
        <taxon>Spermatophyta</taxon>
        <taxon>Magnoliopsida</taxon>
        <taxon>eudicotyledons</taxon>
        <taxon>Gunneridae</taxon>
        <taxon>Pentapetalae</taxon>
        <taxon>rosids</taxon>
        <taxon>fabids</taxon>
        <taxon>Fabales</taxon>
        <taxon>Fabaceae</taxon>
        <taxon>Papilionoideae</taxon>
        <taxon>50 kb inversion clade</taxon>
        <taxon>dalbergioids sensu lato</taxon>
        <taxon>Dalbergieae</taxon>
        <taxon>Pterocarpus clade</taxon>
        <taxon>Arachis</taxon>
    </lineage>
</organism>
<dbReference type="Proteomes" id="UP000289738">
    <property type="component" value="Chromosome B09"/>
</dbReference>
<comment type="caution">
    <text evidence="1">The sequence shown here is derived from an EMBL/GenBank/DDBJ whole genome shotgun (WGS) entry which is preliminary data.</text>
</comment>
<dbReference type="EMBL" id="SDMP01000019">
    <property type="protein sequence ID" value="RYQ87219.1"/>
    <property type="molecule type" value="Genomic_DNA"/>
</dbReference>
<keyword evidence="2" id="KW-1185">Reference proteome</keyword>
<gene>
    <name evidence="1" type="ORF">Ahy_B09g094695</name>
</gene>
<evidence type="ECO:0000313" key="1">
    <source>
        <dbReference type="EMBL" id="RYQ87219.1"/>
    </source>
</evidence>
<dbReference type="AlphaFoldDB" id="A0A444XBZ4"/>
<name>A0A444XBZ4_ARAHY</name>
<sequence>MFRSPLQPMWDLTIHPSKGAQCPRWHIDLGSGSDTICNNPDHPLAQYYPLWHTRPHGFAFDNRDDSRSPPHSLVKTLANAPATTVANAPAVIVANLSTASASAATAPPSRFSVPLVVMIDVTRGSRGRLSGSQSFGRGQVSTKFPATVQSSSSIPITTSTPVMSQVGPVDQQFIIVPNLNYVPPSATYRADPTTTKPVVGDSSSVPSKMSLHHRRSSSLGFDSMAYMFAPNPNACTQKFSDVIKSMYDHPWPTYTQIPTETRDRWFQKWVLRFIWDAKYNLMIKKIYDHRVAKRFQQMMTDRHCLKNVANRASPRSSKYTDGSATFMKSKSRLSKSLDRETKLAETFKYTYTLKANKERFADEQSTAHYVSLN</sequence>
<reference evidence="1 2" key="1">
    <citation type="submission" date="2019-01" db="EMBL/GenBank/DDBJ databases">
        <title>Sequencing of cultivated peanut Arachis hypogaea provides insights into genome evolution and oil improvement.</title>
        <authorList>
            <person name="Chen X."/>
        </authorList>
    </citation>
    <scope>NUCLEOTIDE SEQUENCE [LARGE SCALE GENOMIC DNA]</scope>
    <source>
        <strain evidence="2">cv. Fuhuasheng</strain>
        <tissue evidence="1">Leaves</tissue>
    </source>
</reference>
<proteinExistence type="predicted"/>
<protein>
    <submittedName>
        <fullName evidence="1">Uncharacterized protein</fullName>
    </submittedName>
</protein>